<reference evidence="1 2" key="1">
    <citation type="submission" date="2023-07" db="EMBL/GenBank/DDBJ databases">
        <title>Comparative genomics of wheat-associated soil bacteria to identify genetic determinants of phenazine resistance.</title>
        <authorList>
            <person name="Mouncey N."/>
        </authorList>
    </citation>
    <scope>NUCLEOTIDE SEQUENCE [LARGE SCALE GENOMIC DNA]</scope>
    <source>
        <strain evidence="1 2">W2I16</strain>
    </source>
</reference>
<comment type="caution">
    <text evidence="1">The sequence shown here is derived from an EMBL/GenBank/DDBJ whole genome shotgun (WGS) entry which is preliminary data.</text>
</comment>
<dbReference type="RefSeq" id="WP_307625132.1">
    <property type="nucleotide sequence ID" value="NZ_JAUSZS010000002.1"/>
</dbReference>
<evidence type="ECO:0000313" key="1">
    <source>
        <dbReference type="EMBL" id="MDQ0931006.1"/>
    </source>
</evidence>
<evidence type="ECO:0008006" key="3">
    <source>
        <dbReference type="Google" id="ProtNLM"/>
    </source>
</evidence>
<gene>
    <name evidence="1" type="ORF">QFZ49_000913</name>
</gene>
<accession>A0ABU0RG82</accession>
<name>A0ABU0RG82_9ACTN</name>
<organism evidence="1 2">
    <name type="scientific">Streptomyces turgidiscabies</name>
    <dbReference type="NCBI Taxonomy" id="85558"/>
    <lineage>
        <taxon>Bacteria</taxon>
        <taxon>Bacillati</taxon>
        <taxon>Actinomycetota</taxon>
        <taxon>Actinomycetes</taxon>
        <taxon>Kitasatosporales</taxon>
        <taxon>Streptomycetaceae</taxon>
        <taxon>Streptomyces</taxon>
    </lineage>
</organism>
<proteinExistence type="predicted"/>
<dbReference type="EMBL" id="JAUSZS010000002">
    <property type="protein sequence ID" value="MDQ0931006.1"/>
    <property type="molecule type" value="Genomic_DNA"/>
</dbReference>
<keyword evidence="2" id="KW-1185">Reference proteome</keyword>
<protein>
    <recommendedName>
        <fullName evidence="3">DUF5667 domain-containing protein</fullName>
    </recommendedName>
</protein>
<evidence type="ECO:0000313" key="2">
    <source>
        <dbReference type="Proteomes" id="UP001223072"/>
    </source>
</evidence>
<dbReference type="Proteomes" id="UP001223072">
    <property type="component" value="Unassembled WGS sequence"/>
</dbReference>
<sequence length="355" mass="38575">MAVMTEELVPVLEDARHAHTAVLDRFRADATVTPPGAHRQLLERRAEEIRSSVQRIKRQERALHPRGVMDSAASVTRSVSRGVARTAMLPLTFASVVGRAMLPGGGPAGPRQLLRNTEDEYAAAARALAACRAGEVVAEQVDDQLTADLLGSLRRQDEELLQELENSLTEHARAVATATNGSVPREGQGGSGGLADAAAQAIQATFDLARDVARHGVQRSLGAAEEARRKTPVPGAVAEEVLGAVRREEDLPIPGFSQLSTEQITRRLRSLSQLDLTVIEGYERTHANRRRVLEAIEQLHEATPWTGYDALDADDIIASLRDAPTGVARQVREYEQRHRQRQEVVSAAETRVSSA</sequence>